<accession>A0ACA9ME04</accession>
<evidence type="ECO:0000313" key="2">
    <source>
        <dbReference type="Proteomes" id="UP000789525"/>
    </source>
</evidence>
<keyword evidence="2" id="KW-1185">Reference proteome</keyword>
<protein>
    <submittedName>
        <fullName evidence="1">17577_t:CDS:1</fullName>
    </submittedName>
</protein>
<evidence type="ECO:0000313" key="1">
    <source>
        <dbReference type="EMBL" id="CAG8579987.1"/>
    </source>
</evidence>
<proteinExistence type="predicted"/>
<gene>
    <name evidence="1" type="ORF">ACOLOM_LOCUS5932</name>
</gene>
<sequence>MGGNISSILESAAKKGGETDKEAQDALNIFFTVAEGQGDNASRSSGGLLPINKIMTKDNLIYCQTTDNPVDIIDIINQKFSQFASGDVAKGIAAAIQASISRLLGGSSGASFQTSDSWFVYLPYTFKELYSPSKYSGSPPQGACLIVSKPDLSDVDDKKLRILVQYSYGNSSAEQQAAIYTQLLNALQNNKHS</sequence>
<comment type="caution">
    <text evidence="1">The sequence shown here is derived from an EMBL/GenBank/DDBJ whole genome shotgun (WGS) entry which is preliminary data.</text>
</comment>
<dbReference type="EMBL" id="CAJVPT010011551">
    <property type="protein sequence ID" value="CAG8579987.1"/>
    <property type="molecule type" value="Genomic_DNA"/>
</dbReference>
<reference evidence="1" key="1">
    <citation type="submission" date="2021-06" db="EMBL/GenBank/DDBJ databases">
        <authorList>
            <person name="Kallberg Y."/>
            <person name="Tangrot J."/>
            <person name="Rosling A."/>
        </authorList>
    </citation>
    <scope>NUCLEOTIDE SEQUENCE</scope>
    <source>
        <strain evidence="1">CL356</strain>
    </source>
</reference>
<dbReference type="Proteomes" id="UP000789525">
    <property type="component" value="Unassembled WGS sequence"/>
</dbReference>
<organism evidence="1 2">
    <name type="scientific">Acaulospora colombiana</name>
    <dbReference type="NCBI Taxonomy" id="27376"/>
    <lineage>
        <taxon>Eukaryota</taxon>
        <taxon>Fungi</taxon>
        <taxon>Fungi incertae sedis</taxon>
        <taxon>Mucoromycota</taxon>
        <taxon>Glomeromycotina</taxon>
        <taxon>Glomeromycetes</taxon>
        <taxon>Diversisporales</taxon>
        <taxon>Acaulosporaceae</taxon>
        <taxon>Acaulospora</taxon>
    </lineage>
</organism>
<name>A0ACA9ME04_9GLOM</name>